<keyword evidence="10 14" id="KW-1133">Transmembrane helix</keyword>
<evidence type="ECO:0000256" key="15">
    <source>
        <dbReference type="SAM" id="MobiDB-lite"/>
    </source>
</evidence>
<comment type="similarity">
    <text evidence="3 14">Belongs to the glycosyltransferase 39 family.</text>
</comment>
<keyword evidence="6 14" id="KW-0808">Transferase</keyword>
<evidence type="ECO:0000313" key="17">
    <source>
        <dbReference type="EMBL" id="OAQ30652.1"/>
    </source>
</evidence>
<dbReference type="EMBL" id="KV442034">
    <property type="protein sequence ID" value="OAQ30652.1"/>
    <property type="molecule type" value="Genomic_DNA"/>
</dbReference>
<dbReference type="SMART" id="SM00472">
    <property type="entry name" value="MIR"/>
    <property type="match status" value="3"/>
</dbReference>
<feature type="transmembrane region" description="Helical" evidence="14">
    <location>
        <begin position="733"/>
        <end position="751"/>
    </location>
</feature>
<feature type="domain" description="MIR" evidence="16">
    <location>
        <begin position="495"/>
        <end position="553"/>
    </location>
</feature>
<name>A0A197JZ80_9FUNG</name>
<keyword evidence="8" id="KW-0677">Repeat</keyword>
<feature type="domain" description="MIR" evidence="16">
    <location>
        <begin position="430"/>
        <end position="486"/>
    </location>
</feature>
<feature type="transmembrane region" description="Helical" evidence="14">
    <location>
        <begin position="304"/>
        <end position="327"/>
    </location>
</feature>
<proteinExistence type="inferred from homology"/>
<comment type="pathway">
    <text evidence="2 14">Protein modification; protein glycosylation.</text>
</comment>
<feature type="transmembrane region" description="Helical" evidence="14">
    <location>
        <begin position="763"/>
        <end position="785"/>
    </location>
</feature>
<dbReference type="InterPro" id="IPR003342">
    <property type="entry name" value="ArnT-like_N"/>
</dbReference>
<evidence type="ECO:0000256" key="3">
    <source>
        <dbReference type="ARBA" id="ARBA00007222"/>
    </source>
</evidence>
<dbReference type="UniPathway" id="UPA00378"/>
<keyword evidence="5 14" id="KW-0328">Glycosyltransferase</keyword>
<evidence type="ECO:0000256" key="5">
    <source>
        <dbReference type="ARBA" id="ARBA00022676"/>
    </source>
</evidence>
<dbReference type="PANTHER" id="PTHR10050:SF46">
    <property type="entry name" value="PROTEIN O-MANNOSYL-TRANSFERASE 2"/>
    <property type="match status" value="1"/>
</dbReference>
<feature type="compositionally biased region" description="Polar residues" evidence="15">
    <location>
        <begin position="687"/>
        <end position="698"/>
    </location>
</feature>
<feature type="transmembrane region" description="Helical" evidence="14">
    <location>
        <begin position="708"/>
        <end position="727"/>
    </location>
</feature>
<evidence type="ECO:0000259" key="16">
    <source>
        <dbReference type="PROSITE" id="PS50919"/>
    </source>
</evidence>
<feature type="transmembrane region" description="Helical" evidence="14">
    <location>
        <begin position="631"/>
        <end position="652"/>
    </location>
</feature>
<dbReference type="Proteomes" id="UP000078512">
    <property type="component" value="Unassembled WGS sequence"/>
</dbReference>
<dbReference type="Gene3D" id="2.80.10.50">
    <property type="match status" value="1"/>
</dbReference>
<dbReference type="GO" id="GO:0005789">
    <property type="term" value="C:endoplasmic reticulum membrane"/>
    <property type="evidence" value="ECO:0007669"/>
    <property type="project" value="UniProtKB-SubCell"/>
</dbReference>
<dbReference type="AlphaFoldDB" id="A0A197JZ80"/>
<evidence type="ECO:0000256" key="8">
    <source>
        <dbReference type="ARBA" id="ARBA00022737"/>
    </source>
</evidence>
<feature type="transmembrane region" description="Helical" evidence="14">
    <location>
        <begin position="77"/>
        <end position="96"/>
    </location>
</feature>
<keyword evidence="11 14" id="KW-0472">Membrane</keyword>
<protein>
    <recommendedName>
        <fullName evidence="4 14">Dolichyl-phosphate-mannose--protein mannosyltransferase</fullName>
        <ecNumber evidence="4 14">2.4.1.109</ecNumber>
    </recommendedName>
</protein>
<dbReference type="Pfam" id="PF02815">
    <property type="entry name" value="MIR"/>
    <property type="match status" value="1"/>
</dbReference>
<reference evidence="17 18" key="1">
    <citation type="submission" date="2016-05" db="EMBL/GenBank/DDBJ databases">
        <title>Genome sequencing reveals origins of a unique bacterial endosymbiosis in the earliest lineages of terrestrial Fungi.</title>
        <authorList>
            <consortium name="DOE Joint Genome Institute"/>
            <person name="Uehling J."/>
            <person name="Gryganskyi A."/>
            <person name="Hameed K."/>
            <person name="Tschaplinski T."/>
            <person name="Misztal P."/>
            <person name="Wu S."/>
            <person name="Desiro A."/>
            <person name="Vande Pol N."/>
            <person name="Du Z.-Y."/>
            <person name="Zienkiewicz A."/>
            <person name="Zienkiewicz K."/>
            <person name="Morin E."/>
            <person name="Tisserant E."/>
            <person name="Splivallo R."/>
            <person name="Hainaut M."/>
            <person name="Henrissat B."/>
            <person name="Ohm R."/>
            <person name="Kuo A."/>
            <person name="Yan J."/>
            <person name="Lipzen A."/>
            <person name="Nolan M."/>
            <person name="Labutti K."/>
            <person name="Barry K."/>
            <person name="Goldstein A."/>
            <person name="Labbe J."/>
            <person name="Schadt C."/>
            <person name="Tuskan G."/>
            <person name="Grigoriev I."/>
            <person name="Martin F."/>
            <person name="Vilgalys R."/>
            <person name="Bonito G."/>
        </authorList>
    </citation>
    <scope>NUCLEOTIDE SEQUENCE [LARGE SCALE GENOMIC DNA]</scope>
    <source>
        <strain evidence="17 18">AG-77</strain>
    </source>
</reference>
<evidence type="ECO:0000256" key="6">
    <source>
        <dbReference type="ARBA" id="ARBA00022679"/>
    </source>
</evidence>
<dbReference type="FunFam" id="2.80.10.50:FF:000012">
    <property type="entry name" value="Protein O-mannosyl-transferase 1"/>
    <property type="match status" value="1"/>
</dbReference>
<keyword evidence="9 14" id="KW-0256">Endoplasmic reticulum</keyword>
<evidence type="ECO:0000256" key="12">
    <source>
        <dbReference type="ARBA" id="ARBA00045085"/>
    </source>
</evidence>
<dbReference type="GO" id="GO:0004169">
    <property type="term" value="F:dolichyl-phosphate-mannose-protein mannosyltransferase activity"/>
    <property type="evidence" value="ECO:0007669"/>
    <property type="project" value="UniProtKB-UniRule"/>
</dbReference>
<evidence type="ECO:0000313" key="18">
    <source>
        <dbReference type="Proteomes" id="UP000078512"/>
    </source>
</evidence>
<evidence type="ECO:0000256" key="7">
    <source>
        <dbReference type="ARBA" id="ARBA00022692"/>
    </source>
</evidence>
<comment type="catalytic activity">
    <reaction evidence="13 14">
        <text>a di-trans,poly-cis-dolichyl beta-D-mannosyl phosphate + L-seryl-[protein] = 3-O-(alpha-D-mannosyl)-L-seryl-[protein] + a di-trans,poly-cis-dolichyl phosphate + H(+)</text>
        <dbReference type="Rhea" id="RHEA:17377"/>
        <dbReference type="Rhea" id="RHEA-COMP:9863"/>
        <dbReference type="Rhea" id="RHEA-COMP:13546"/>
        <dbReference type="Rhea" id="RHEA-COMP:19498"/>
        <dbReference type="Rhea" id="RHEA-COMP:19501"/>
        <dbReference type="ChEBI" id="CHEBI:15378"/>
        <dbReference type="ChEBI" id="CHEBI:29999"/>
        <dbReference type="ChEBI" id="CHEBI:57683"/>
        <dbReference type="ChEBI" id="CHEBI:58211"/>
        <dbReference type="ChEBI" id="CHEBI:137321"/>
        <dbReference type="EC" id="2.4.1.109"/>
    </reaction>
</comment>
<evidence type="ECO:0000256" key="9">
    <source>
        <dbReference type="ARBA" id="ARBA00022824"/>
    </source>
</evidence>
<feature type="domain" description="MIR" evidence="16">
    <location>
        <begin position="357"/>
        <end position="411"/>
    </location>
</feature>
<dbReference type="SUPFAM" id="SSF82109">
    <property type="entry name" value="MIR domain"/>
    <property type="match status" value="1"/>
</dbReference>
<feature type="transmembrane region" description="Helical" evidence="14">
    <location>
        <begin position="250"/>
        <end position="283"/>
    </location>
</feature>
<dbReference type="EC" id="2.4.1.109" evidence="4 14"/>
<feature type="region of interest" description="Disordered" evidence="15">
    <location>
        <begin position="666"/>
        <end position="698"/>
    </location>
</feature>
<dbReference type="STRING" id="1314771.A0A197JZ80"/>
<keyword evidence="18" id="KW-1185">Reference proteome</keyword>
<evidence type="ECO:0000256" key="1">
    <source>
        <dbReference type="ARBA" id="ARBA00004477"/>
    </source>
</evidence>
<dbReference type="PROSITE" id="PS50919">
    <property type="entry name" value="MIR"/>
    <property type="match status" value="3"/>
</dbReference>
<organism evidence="17 18">
    <name type="scientific">Linnemannia elongata AG-77</name>
    <dbReference type="NCBI Taxonomy" id="1314771"/>
    <lineage>
        <taxon>Eukaryota</taxon>
        <taxon>Fungi</taxon>
        <taxon>Fungi incertae sedis</taxon>
        <taxon>Mucoromycota</taxon>
        <taxon>Mortierellomycotina</taxon>
        <taxon>Mortierellomycetes</taxon>
        <taxon>Mortierellales</taxon>
        <taxon>Mortierellaceae</taxon>
        <taxon>Linnemannia</taxon>
    </lineage>
</organism>
<dbReference type="InterPro" id="IPR036300">
    <property type="entry name" value="MIR_dom_sf"/>
</dbReference>
<feature type="transmembrane region" description="Helical" evidence="14">
    <location>
        <begin position="217"/>
        <end position="238"/>
    </location>
</feature>
<comment type="subcellular location">
    <subcellularLocation>
        <location evidence="1 14">Endoplasmic reticulum membrane</location>
        <topology evidence="1 14">Multi-pass membrane protein</topology>
    </subcellularLocation>
</comment>
<evidence type="ECO:0000256" key="2">
    <source>
        <dbReference type="ARBA" id="ARBA00004922"/>
    </source>
</evidence>
<evidence type="ECO:0000256" key="13">
    <source>
        <dbReference type="ARBA" id="ARBA00045102"/>
    </source>
</evidence>
<dbReference type="OrthoDB" id="292747at2759"/>
<dbReference type="InterPro" id="IPR032421">
    <property type="entry name" value="PMT_4TMC"/>
</dbReference>
<accession>A0A197JZ80</accession>
<dbReference type="Pfam" id="PF02366">
    <property type="entry name" value="PMT"/>
    <property type="match status" value="1"/>
</dbReference>
<comment type="catalytic activity">
    <reaction evidence="12 14">
        <text>a di-trans,poly-cis-dolichyl beta-D-mannosyl phosphate + L-threonyl-[protein] = 3-O-(alpha-D-mannosyl)-L-threonyl-[protein] + a di-trans,poly-cis-dolichyl phosphate + H(+)</text>
        <dbReference type="Rhea" id="RHEA:53396"/>
        <dbReference type="Rhea" id="RHEA-COMP:11060"/>
        <dbReference type="Rhea" id="RHEA-COMP:13547"/>
        <dbReference type="Rhea" id="RHEA-COMP:19498"/>
        <dbReference type="Rhea" id="RHEA-COMP:19501"/>
        <dbReference type="ChEBI" id="CHEBI:15378"/>
        <dbReference type="ChEBI" id="CHEBI:30013"/>
        <dbReference type="ChEBI" id="CHEBI:57683"/>
        <dbReference type="ChEBI" id="CHEBI:58211"/>
        <dbReference type="ChEBI" id="CHEBI:137323"/>
        <dbReference type="EC" id="2.4.1.109"/>
    </reaction>
</comment>
<dbReference type="InterPro" id="IPR016093">
    <property type="entry name" value="MIR_motif"/>
</dbReference>
<comment type="function">
    <text evidence="14">Transfers mannose from Dol-P-mannose to Ser or Thr residues on proteins.</text>
</comment>
<dbReference type="InterPro" id="IPR027005">
    <property type="entry name" value="PMT-like"/>
</dbReference>
<feature type="transmembrane region" description="Helical" evidence="14">
    <location>
        <begin position="168"/>
        <end position="188"/>
    </location>
</feature>
<evidence type="ECO:0000256" key="14">
    <source>
        <dbReference type="RuleBase" id="RU367007"/>
    </source>
</evidence>
<evidence type="ECO:0000256" key="11">
    <source>
        <dbReference type="ARBA" id="ARBA00023136"/>
    </source>
</evidence>
<gene>
    <name evidence="17" type="ORF">K457DRAFT_31473</name>
</gene>
<sequence length="820" mass="94202">MTSELRYRYTQQTTQVVEERTTITSTWKTSSLAEIDDDYPVKPHKLHLRGQIEQQPQQSTSLSAENRDNGKKKLARIVEACSSIVLTLVLTGLSAWTRYRDILSTNNVTWDEAHFGKFGSFYIRGEHYFDVHPPLAKMLVGLSGILAGYDGSFDFESGANYPDINYRFMRLFNATFGVVMVPMAFWTARELHMSRTASTFAAAMVLMDNAYLVISRYILLDSMLLSSICFVVLCLAKFRNLKDRAFSAKWWMWLSMMGVGVGAVSSMKWVGFFVTALVGLYTVEDLWDLLGDLHMSMATYVMHWVSRSILLIALPTTIYISCFIAHFHILSNTGPGDAYMPSLFQANLNGSDFSKNPLEVAYGSLVTIKSSAHGGGLLHSHVQTYPQGSKQQQVTTYHHKDHNNQWILTRSRDKAVHHLNTPPNNNNEHLQILKSGDVLRLVHESTGRNLHTHRIRAPVTTTQLEVSGYGYWNQGDGYDEWVIEVVGEDSRLPQDGTLRSLTTKFLLRHRILGCLLTSGTMPLPEWGFKQIEVYCDQSSKSGNLNSIWNIEHHRNHRLPAPEPMQYKSNFWQDFIHLNVAMMKSNNGLTQDPDKDDHLASHPSQWPFLAIGLRMNRWFDNKIKIYLLGNPIVWWSGTLSLGVFVCTLAYYNVMRGRQDQQQRLLEQEQHLQQQGQERQNENSDTQEHQTLQPSSSTKMTDQEWDHFKFIGKVTLGGWILHYLPSLIMGRVMYLHHYFPALYFTILLHAFLIDHFLHRLAQHRLFVKTMVWGVAFAAVTMTFIWFWPASYGIHGPAGDTMRNRQWRAAWDIVNPYKPRTFM</sequence>
<feature type="compositionally biased region" description="Basic and acidic residues" evidence="15">
    <location>
        <begin position="677"/>
        <end position="686"/>
    </location>
</feature>
<dbReference type="Pfam" id="PF16192">
    <property type="entry name" value="PMT_4TMC"/>
    <property type="match status" value="2"/>
</dbReference>
<dbReference type="PANTHER" id="PTHR10050">
    <property type="entry name" value="DOLICHYL-PHOSPHATE-MANNOSE--PROTEIN MANNOSYLTRANSFERASE"/>
    <property type="match status" value="1"/>
</dbReference>
<keyword evidence="7 14" id="KW-0812">Transmembrane</keyword>
<evidence type="ECO:0000256" key="10">
    <source>
        <dbReference type="ARBA" id="ARBA00022989"/>
    </source>
</evidence>
<evidence type="ECO:0000256" key="4">
    <source>
        <dbReference type="ARBA" id="ARBA00012839"/>
    </source>
</evidence>